<keyword evidence="3" id="KW-1185">Reference proteome</keyword>
<sequence length="123" mass="13504">MTPQVCDYRSSFFSDLEAHFRSVTIRASLTGKGPITPLGSNRSAVTVTPEPTGFPNFKIKPPVNLTKSKAKDPKAGNGKSTQNKMQQNKKQERRLSKHNLALKNLRFVSDLSHGSLNGHTVSV</sequence>
<feature type="region of interest" description="Disordered" evidence="1">
    <location>
        <begin position="31"/>
        <end position="99"/>
    </location>
</feature>
<gene>
    <name evidence="2" type="ORF">GOODEAATRI_025867</name>
</gene>
<name>A0ABV0P7V0_9TELE</name>
<organism evidence="2 3">
    <name type="scientific">Goodea atripinnis</name>
    <dbReference type="NCBI Taxonomy" id="208336"/>
    <lineage>
        <taxon>Eukaryota</taxon>
        <taxon>Metazoa</taxon>
        <taxon>Chordata</taxon>
        <taxon>Craniata</taxon>
        <taxon>Vertebrata</taxon>
        <taxon>Euteleostomi</taxon>
        <taxon>Actinopterygii</taxon>
        <taxon>Neopterygii</taxon>
        <taxon>Teleostei</taxon>
        <taxon>Neoteleostei</taxon>
        <taxon>Acanthomorphata</taxon>
        <taxon>Ovalentaria</taxon>
        <taxon>Atherinomorphae</taxon>
        <taxon>Cyprinodontiformes</taxon>
        <taxon>Goodeidae</taxon>
        <taxon>Goodea</taxon>
    </lineage>
</organism>
<evidence type="ECO:0000313" key="3">
    <source>
        <dbReference type="Proteomes" id="UP001476798"/>
    </source>
</evidence>
<comment type="caution">
    <text evidence="2">The sequence shown here is derived from an EMBL/GenBank/DDBJ whole genome shotgun (WGS) entry which is preliminary data.</text>
</comment>
<proteinExistence type="predicted"/>
<feature type="compositionally biased region" description="Polar residues" evidence="1">
    <location>
        <begin position="78"/>
        <end position="88"/>
    </location>
</feature>
<reference evidence="2 3" key="1">
    <citation type="submission" date="2021-06" db="EMBL/GenBank/DDBJ databases">
        <authorList>
            <person name="Palmer J.M."/>
        </authorList>
    </citation>
    <scope>NUCLEOTIDE SEQUENCE [LARGE SCALE GENOMIC DNA]</scope>
    <source>
        <strain evidence="2 3">GA_2019</strain>
        <tissue evidence="2">Muscle</tissue>
    </source>
</reference>
<dbReference type="Proteomes" id="UP001476798">
    <property type="component" value="Unassembled WGS sequence"/>
</dbReference>
<evidence type="ECO:0000313" key="2">
    <source>
        <dbReference type="EMBL" id="MEQ2179520.1"/>
    </source>
</evidence>
<dbReference type="EMBL" id="JAHRIO010063080">
    <property type="protein sequence ID" value="MEQ2179520.1"/>
    <property type="molecule type" value="Genomic_DNA"/>
</dbReference>
<accession>A0ABV0P7V0</accession>
<protein>
    <submittedName>
        <fullName evidence="2">Uncharacterized protein</fullName>
    </submittedName>
</protein>
<evidence type="ECO:0000256" key="1">
    <source>
        <dbReference type="SAM" id="MobiDB-lite"/>
    </source>
</evidence>